<dbReference type="Proteomes" id="UP000091857">
    <property type="component" value="Chromosome 6"/>
</dbReference>
<keyword evidence="2" id="KW-1133">Transmembrane helix</keyword>
<evidence type="ECO:0000313" key="4">
    <source>
        <dbReference type="Proteomes" id="UP000091857"/>
    </source>
</evidence>
<keyword evidence="4" id="KW-1185">Reference proteome</keyword>
<dbReference type="EMBL" id="CM004392">
    <property type="protein sequence ID" value="OAY47974.1"/>
    <property type="molecule type" value="Genomic_DNA"/>
</dbReference>
<feature type="region of interest" description="Disordered" evidence="1">
    <location>
        <begin position="1"/>
        <end position="20"/>
    </location>
</feature>
<name>A0A2C9VQ58_MANES</name>
<dbReference type="OMA" id="ANERYQD"/>
<gene>
    <name evidence="3" type="ORF">MANES_06G121100v8</name>
</gene>
<sequence>MKRCSASNQGKETEEEPHQQCKHFQQQCDSTKQLKPRTLYRSSTDSRVMIKSLYLNDHSPRTLMSSLQNRKSPLDGGGVWKVRYNDLALEEILRERRAAIESGKLKGRRLFEAAEGASEVGSGENQEIIFGGREVFVHDQCNEVRSVFSYDSDDGKEYIESKEEELYPVDCHSSSCASSSYICDDCIEVAVANERYQDMSLDRWKFIKGWLPIALILLTCAIGITSVKMLCGNGKAKEVILVPT</sequence>
<keyword evidence="2" id="KW-0472">Membrane</keyword>
<dbReference type="AlphaFoldDB" id="A0A2C9VQ58"/>
<evidence type="ECO:0000256" key="2">
    <source>
        <dbReference type="SAM" id="Phobius"/>
    </source>
</evidence>
<dbReference type="Gramene" id="Manes.06G121100.1.v8.1">
    <property type="protein sequence ID" value="Manes.06G121100.1.v8.1.CDS.1"/>
    <property type="gene ID" value="Manes.06G121100.v8.1"/>
</dbReference>
<evidence type="ECO:0000256" key="1">
    <source>
        <dbReference type="SAM" id="MobiDB-lite"/>
    </source>
</evidence>
<reference evidence="4" key="1">
    <citation type="journal article" date="2016" name="Nat. Biotechnol.">
        <title>Sequencing wild and cultivated cassava and related species reveals extensive interspecific hybridization and genetic diversity.</title>
        <authorList>
            <person name="Bredeson J.V."/>
            <person name="Lyons J.B."/>
            <person name="Prochnik S.E."/>
            <person name="Wu G.A."/>
            <person name="Ha C.M."/>
            <person name="Edsinger-Gonzales E."/>
            <person name="Grimwood J."/>
            <person name="Schmutz J."/>
            <person name="Rabbi I.Y."/>
            <person name="Egesi C."/>
            <person name="Nauluvula P."/>
            <person name="Lebot V."/>
            <person name="Ndunguru J."/>
            <person name="Mkamilo G."/>
            <person name="Bart R.S."/>
            <person name="Setter T.L."/>
            <person name="Gleadow R.M."/>
            <person name="Kulakow P."/>
            <person name="Ferguson M.E."/>
            <person name="Rounsley S."/>
            <person name="Rokhsar D.S."/>
        </authorList>
    </citation>
    <scope>NUCLEOTIDE SEQUENCE [LARGE SCALE GENOMIC DNA]</scope>
    <source>
        <strain evidence="4">cv. AM560-2</strain>
    </source>
</reference>
<organism evidence="3 4">
    <name type="scientific">Manihot esculenta</name>
    <name type="common">Cassava</name>
    <name type="synonym">Jatropha manihot</name>
    <dbReference type="NCBI Taxonomy" id="3983"/>
    <lineage>
        <taxon>Eukaryota</taxon>
        <taxon>Viridiplantae</taxon>
        <taxon>Streptophyta</taxon>
        <taxon>Embryophyta</taxon>
        <taxon>Tracheophyta</taxon>
        <taxon>Spermatophyta</taxon>
        <taxon>Magnoliopsida</taxon>
        <taxon>eudicotyledons</taxon>
        <taxon>Gunneridae</taxon>
        <taxon>Pentapetalae</taxon>
        <taxon>rosids</taxon>
        <taxon>fabids</taxon>
        <taxon>Malpighiales</taxon>
        <taxon>Euphorbiaceae</taxon>
        <taxon>Crotonoideae</taxon>
        <taxon>Manihoteae</taxon>
        <taxon>Manihot</taxon>
    </lineage>
</organism>
<keyword evidence="2" id="KW-0812">Transmembrane</keyword>
<comment type="caution">
    <text evidence="3">The sequence shown here is derived from an EMBL/GenBank/DDBJ whole genome shotgun (WGS) entry which is preliminary data.</text>
</comment>
<proteinExistence type="predicted"/>
<evidence type="ECO:0000313" key="3">
    <source>
        <dbReference type="EMBL" id="OAY47974.1"/>
    </source>
</evidence>
<feature type="compositionally biased region" description="Polar residues" evidence="1">
    <location>
        <begin position="1"/>
        <end position="10"/>
    </location>
</feature>
<accession>A0A2C9VQ58</accession>
<feature type="transmembrane region" description="Helical" evidence="2">
    <location>
        <begin position="209"/>
        <end position="227"/>
    </location>
</feature>
<protein>
    <submittedName>
        <fullName evidence="3">Uncharacterized protein</fullName>
    </submittedName>
</protein>